<dbReference type="InterPro" id="IPR038056">
    <property type="entry name" value="YjbR-like_sf"/>
</dbReference>
<evidence type="ECO:0000313" key="1">
    <source>
        <dbReference type="EMBL" id="SMH28498.1"/>
    </source>
</evidence>
<dbReference type="Proteomes" id="UP000193711">
    <property type="component" value="Unassembled WGS sequence"/>
</dbReference>
<proteinExistence type="predicted"/>
<organism evidence="1 2">
    <name type="scientific">Rathayibacter oskolensis</name>
    <dbReference type="NCBI Taxonomy" id="1891671"/>
    <lineage>
        <taxon>Bacteria</taxon>
        <taxon>Bacillati</taxon>
        <taxon>Actinomycetota</taxon>
        <taxon>Actinomycetes</taxon>
        <taxon>Micrococcales</taxon>
        <taxon>Microbacteriaceae</taxon>
        <taxon>Rathayibacter</taxon>
    </lineage>
</organism>
<dbReference type="SUPFAM" id="SSF142906">
    <property type="entry name" value="YjbR-like"/>
    <property type="match status" value="1"/>
</dbReference>
<dbReference type="EMBL" id="FXBM01000001">
    <property type="protein sequence ID" value="SMH28498.1"/>
    <property type="molecule type" value="Genomic_DNA"/>
</dbReference>
<name>A0A1X7MVV3_9MICO</name>
<dbReference type="Pfam" id="PF04237">
    <property type="entry name" value="YjbR"/>
    <property type="match status" value="1"/>
</dbReference>
<evidence type="ECO:0000313" key="2">
    <source>
        <dbReference type="Proteomes" id="UP000193711"/>
    </source>
</evidence>
<accession>A0A1X7MVV3</accession>
<dbReference type="AlphaFoldDB" id="A0A1X7MVV3"/>
<evidence type="ECO:0008006" key="3">
    <source>
        <dbReference type="Google" id="ProtNLM"/>
    </source>
</evidence>
<dbReference type="Gene3D" id="3.90.1150.30">
    <property type="match status" value="1"/>
</dbReference>
<sequence>MAAGAVFFSPTQTRNDHAARYAVAGFALDQRGCAEHTGGMSSDDDVRRLALQLPGAEERTAYGTPAFYAGPMMFARLHQQPGVLVLWRADLGEREALLQSDPDAFFTTSHYDGHPSVLVRLDRVASDRLAELLREAWDARAPKRLRNEA</sequence>
<gene>
    <name evidence="1" type="ORF">SAMN06295885_0181</name>
</gene>
<dbReference type="InterPro" id="IPR058532">
    <property type="entry name" value="YjbR/MT2646/Rv2570-like"/>
</dbReference>
<keyword evidence="2" id="KW-1185">Reference proteome</keyword>
<protein>
    <recommendedName>
        <fullName evidence="3">YjbR protein</fullName>
    </recommendedName>
</protein>
<dbReference type="STRING" id="1891671.SAMN06295885_0181"/>
<reference evidence="2" key="1">
    <citation type="submission" date="2017-04" db="EMBL/GenBank/DDBJ databases">
        <authorList>
            <person name="Varghese N."/>
            <person name="Submissions S."/>
        </authorList>
    </citation>
    <scope>NUCLEOTIDE SEQUENCE [LARGE SCALE GENOMIC DNA]</scope>
    <source>
        <strain evidence="2">VKM Ac-2121</strain>
    </source>
</reference>